<comment type="caution">
    <text evidence="2">The sequence shown here is derived from an EMBL/GenBank/DDBJ whole genome shotgun (WGS) entry which is preliminary data.</text>
</comment>
<organism evidence="2 3">
    <name type="scientific">Botrytis elliptica</name>
    <dbReference type="NCBI Taxonomy" id="278938"/>
    <lineage>
        <taxon>Eukaryota</taxon>
        <taxon>Fungi</taxon>
        <taxon>Dikarya</taxon>
        <taxon>Ascomycota</taxon>
        <taxon>Pezizomycotina</taxon>
        <taxon>Leotiomycetes</taxon>
        <taxon>Helotiales</taxon>
        <taxon>Sclerotiniaceae</taxon>
        <taxon>Botrytis</taxon>
    </lineage>
</organism>
<proteinExistence type="predicted"/>
<accession>A0A4Z1JHV5</accession>
<reference evidence="2 3" key="1">
    <citation type="submission" date="2017-12" db="EMBL/GenBank/DDBJ databases">
        <title>Comparative genomics of Botrytis spp.</title>
        <authorList>
            <person name="Valero-Jimenez C.A."/>
            <person name="Tapia P."/>
            <person name="Veloso J."/>
            <person name="Silva-Moreno E."/>
            <person name="Staats M."/>
            <person name="Valdes J.H."/>
            <person name="Van Kan J.A.L."/>
        </authorList>
    </citation>
    <scope>NUCLEOTIDE SEQUENCE [LARGE SCALE GENOMIC DNA]</scope>
    <source>
        <strain evidence="2 3">Be9601</strain>
    </source>
</reference>
<keyword evidence="3" id="KW-1185">Reference proteome</keyword>
<sequence>MSQNLSRIEDESDSLAPPCGEPDSIINDNRLLTEAVVILNLPSRPKTVVAPNSHFVVEPEPFNDLPPAPPGEGFVNPTNSLSYTDGRSSKFPRTTLTIIRLVDPSFNLPIAYVPQQPPFNRASSVPNINVPLPTYHTPILKSIFALPPSPCILVESDLTLVEDSDLEPLAPPGGGFKTLDHQQLLHPVNHQASSRFIYTL</sequence>
<protein>
    <submittedName>
        <fullName evidence="2">Uncharacterized protein</fullName>
    </submittedName>
</protein>
<dbReference type="Proteomes" id="UP000297229">
    <property type="component" value="Unassembled WGS sequence"/>
</dbReference>
<feature type="region of interest" description="Disordered" evidence="1">
    <location>
        <begin position="1"/>
        <end position="23"/>
    </location>
</feature>
<name>A0A4Z1JHV5_9HELO</name>
<evidence type="ECO:0000313" key="2">
    <source>
        <dbReference type="EMBL" id="TGO73138.1"/>
    </source>
</evidence>
<gene>
    <name evidence="2" type="ORF">BELL_0387g00120</name>
</gene>
<dbReference type="AlphaFoldDB" id="A0A4Z1JHV5"/>
<dbReference type="EMBL" id="PQXM01000385">
    <property type="protein sequence ID" value="TGO73138.1"/>
    <property type="molecule type" value="Genomic_DNA"/>
</dbReference>
<evidence type="ECO:0000313" key="3">
    <source>
        <dbReference type="Proteomes" id="UP000297229"/>
    </source>
</evidence>
<evidence type="ECO:0000256" key="1">
    <source>
        <dbReference type="SAM" id="MobiDB-lite"/>
    </source>
</evidence>